<sequence>MMSLNPYVYLVLDIAFNATNSKDVQEQIEYVKQELKNNQSVASTKFVEFKPNDQLNIYSLSIFNATFNQKFSKDEVNISTFQNEGKYEQAALIMNTILDTDFYEVDEFAALKIFFKNKDFLLIFLPTDKLGYEKLLRNMSHDKVLTVLSKMKPRRVNMSIPKIVSNTVRTTKTYSSDPDWDRLFSSKTSLVGVAKNKGVYLTDMKLVTSVDFSEIGVSISASTRKAALTAPAGRSSTNLVEFHCVHPFVYFIIAGNGTMPLFGGLITNM</sequence>
<comment type="caution">
    <text evidence="4">The sequence shown here is derived from an EMBL/GenBank/DDBJ whole genome shotgun (WGS) entry which is preliminary data.</text>
</comment>
<dbReference type="SUPFAM" id="SSF56574">
    <property type="entry name" value="Serpins"/>
    <property type="match status" value="1"/>
</dbReference>
<evidence type="ECO:0000256" key="1">
    <source>
        <dbReference type="ARBA" id="ARBA00009500"/>
    </source>
</evidence>
<keyword evidence="5" id="KW-1185">Reference proteome</keyword>
<keyword evidence="2" id="KW-0325">Glycoprotein</keyword>
<evidence type="ECO:0000259" key="3">
    <source>
        <dbReference type="Pfam" id="PF00079"/>
    </source>
</evidence>
<dbReference type="Gene3D" id="2.30.39.10">
    <property type="entry name" value="Alpha-1-antitrypsin, domain 1"/>
    <property type="match status" value="1"/>
</dbReference>
<dbReference type="Pfam" id="PF00079">
    <property type="entry name" value="Serpin"/>
    <property type="match status" value="1"/>
</dbReference>
<accession>A0A443S058</accession>
<name>A0A443S058_9ACAR</name>
<evidence type="ECO:0000313" key="5">
    <source>
        <dbReference type="Proteomes" id="UP000288716"/>
    </source>
</evidence>
<dbReference type="PANTHER" id="PTHR11461">
    <property type="entry name" value="SERINE PROTEASE INHIBITOR, SERPIN"/>
    <property type="match status" value="1"/>
</dbReference>
<proteinExistence type="inferred from homology"/>
<reference evidence="4 5" key="1">
    <citation type="journal article" date="2018" name="Gigascience">
        <title>Genomes of trombidid mites reveal novel predicted allergens and laterally-transferred genes associated with secondary metabolism.</title>
        <authorList>
            <person name="Dong X."/>
            <person name="Chaisiri K."/>
            <person name="Xia D."/>
            <person name="Armstrong S.D."/>
            <person name="Fang Y."/>
            <person name="Donnelly M.J."/>
            <person name="Kadowaki T."/>
            <person name="McGarry J.W."/>
            <person name="Darby A.C."/>
            <person name="Makepeace B.L."/>
        </authorList>
    </citation>
    <scope>NUCLEOTIDE SEQUENCE [LARGE SCALE GENOMIC DNA]</scope>
    <source>
        <strain evidence="4">UoL-UT</strain>
    </source>
</reference>
<dbReference type="EMBL" id="NCKV01014932">
    <property type="protein sequence ID" value="RWS20884.1"/>
    <property type="molecule type" value="Genomic_DNA"/>
</dbReference>
<dbReference type="GO" id="GO:0005615">
    <property type="term" value="C:extracellular space"/>
    <property type="evidence" value="ECO:0007669"/>
    <property type="project" value="InterPro"/>
</dbReference>
<dbReference type="InterPro" id="IPR036186">
    <property type="entry name" value="Serpin_sf"/>
</dbReference>
<dbReference type="InterPro" id="IPR000215">
    <property type="entry name" value="Serpin_fam"/>
</dbReference>
<dbReference type="InterPro" id="IPR042185">
    <property type="entry name" value="Serpin_sf_2"/>
</dbReference>
<dbReference type="GO" id="GO:0004867">
    <property type="term" value="F:serine-type endopeptidase inhibitor activity"/>
    <property type="evidence" value="ECO:0007669"/>
    <property type="project" value="InterPro"/>
</dbReference>
<evidence type="ECO:0000256" key="2">
    <source>
        <dbReference type="ARBA" id="ARBA00023180"/>
    </source>
</evidence>
<protein>
    <submittedName>
        <fullName evidence="4">Serpin B3-like isoform X1</fullName>
    </submittedName>
</protein>
<dbReference type="PANTHER" id="PTHR11461:SF211">
    <property type="entry name" value="GH10112P-RELATED"/>
    <property type="match status" value="1"/>
</dbReference>
<gene>
    <name evidence="4" type="ORF">B4U80_11986</name>
</gene>
<feature type="domain" description="Serpin" evidence="3">
    <location>
        <begin position="19"/>
        <end position="268"/>
    </location>
</feature>
<dbReference type="InterPro" id="IPR023796">
    <property type="entry name" value="Serpin_dom"/>
</dbReference>
<evidence type="ECO:0000313" key="4">
    <source>
        <dbReference type="EMBL" id="RWS20884.1"/>
    </source>
</evidence>
<organism evidence="4 5">
    <name type="scientific">Leptotrombidium deliense</name>
    <dbReference type="NCBI Taxonomy" id="299467"/>
    <lineage>
        <taxon>Eukaryota</taxon>
        <taxon>Metazoa</taxon>
        <taxon>Ecdysozoa</taxon>
        <taxon>Arthropoda</taxon>
        <taxon>Chelicerata</taxon>
        <taxon>Arachnida</taxon>
        <taxon>Acari</taxon>
        <taxon>Acariformes</taxon>
        <taxon>Trombidiformes</taxon>
        <taxon>Prostigmata</taxon>
        <taxon>Anystina</taxon>
        <taxon>Parasitengona</taxon>
        <taxon>Trombiculoidea</taxon>
        <taxon>Trombiculidae</taxon>
        <taxon>Leptotrombidium</taxon>
    </lineage>
</organism>
<dbReference type="VEuPathDB" id="VectorBase:LDEU011156"/>
<comment type="similarity">
    <text evidence="1">Belongs to the serpin family.</text>
</comment>
<dbReference type="AlphaFoldDB" id="A0A443S058"/>
<dbReference type="Proteomes" id="UP000288716">
    <property type="component" value="Unassembled WGS sequence"/>
</dbReference>